<dbReference type="Proteomes" id="UP000483018">
    <property type="component" value="Unassembled WGS sequence"/>
</dbReference>
<proteinExistence type="predicted"/>
<dbReference type="EMBL" id="WSLF01000009">
    <property type="protein sequence ID" value="KAE9633165.1"/>
    <property type="molecule type" value="Genomic_DNA"/>
</dbReference>
<gene>
    <name evidence="1" type="ORF">GND95_09830</name>
</gene>
<accession>A0A7C8LBT1</accession>
<keyword evidence="2" id="KW-1185">Reference proteome</keyword>
<protein>
    <submittedName>
        <fullName evidence="1">Uncharacterized protein</fullName>
    </submittedName>
</protein>
<organism evidence="1 2">
    <name type="scientific">Defluviitalea raffinosedens</name>
    <dbReference type="NCBI Taxonomy" id="1450156"/>
    <lineage>
        <taxon>Bacteria</taxon>
        <taxon>Bacillati</taxon>
        <taxon>Bacillota</taxon>
        <taxon>Clostridia</taxon>
        <taxon>Lachnospirales</taxon>
        <taxon>Defluviitaleaceae</taxon>
        <taxon>Defluviitalea</taxon>
    </lineage>
</organism>
<evidence type="ECO:0000313" key="2">
    <source>
        <dbReference type="Proteomes" id="UP000483018"/>
    </source>
</evidence>
<reference evidence="1 2" key="1">
    <citation type="submission" date="2019-12" db="EMBL/GenBank/DDBJ databases">
        <title>Defluviitalea raffinosedens, isolated from a biogas fermenter, genome sequencing and characterization.</title>
        <authorList>
            <person name="Rettenmaier R."/>
            <person name="Schneider M."/>
            <person name="Neuhaus K."/>
            <person name="Liebl W."/>
            <person name="Zverlov V."/>
        </authorList>
    </citation>
    <scope>NUCLEOTIDE SEQUENCE [LARGE SCALE GENOMIC DNA]</scope>
    <source>
        <strain evidence="1 2">249c-K6</strain>
    </source>
</reference>
<evidence type="ECO:0000313" key="1">
    <source>
        <dbReference type="EMBL" id="KAE9633165.1"/>
    </source>
</evidence>
<sequence length="50" mass="5756">MALQFPTSEMRKKICTPKPTRCDGDYTESVNMNEIVTYGNQQNLSKEPFI</sequence>
<comment type="caution">
    <text evidence="1">The sequence shown here is derived from an EMBL/GenBank/DDBJ whole genome shotgun (WGS) entry which is preliminary data.</text>
</comment>
<dbReference type="RefSeq" id="WP_158740875.1">
    <property type="nucleotide sequence ID" value="NZ_JAFBEP010000012.1"/>
</dbReference>
<dbReference type="AlphaFoldDB" id="A0A7C8LBT1"/>
<name>A0A7C8LBT1_9FIRM</name>